<protein>
    <recommendedName>
        <fullName evidence="1">YqcC-like domain-containing protein</fullName>
    </recommendedName>
</protein>
<dbReference type="SUPFAM" id="SSF158452">
    <property type="entry name" value="YqcC-like"/>
    <property type="match status" value="1"/>
</dbReference>
<dbReference type="STRING" id="326297.Sama_1130"/>
<evidence type="ECO:0000313" key="3">
    <source>
        <dbReference type="Proteomes" id="UP000009175"/>
    </source>
</evidence>
<dbReference type="Pfam" id="PF04287">
    <property type="entry name" value="DUF446"/>
    <property type="match status" value="1"/>
</dbReference>
<organism evidence="2 3">
    <name type="scientific">Shewanella amazonensis (strain ATCC BAA-1098 / SB2B)</name>
    <dbReference type="NCBI Taxonomy" id="326297"/>
    <lineage>
        <taxon>Bacteria</taxon>
        <taxon>Pseudomonadati</taxon>
        <taxon>Pseudomonadota</taxon>
        <taxon>Gammaproteobacteria</taxon>
        <taxon>Alteromonadales</taxon>
        <taxon>Shewanellaceae</taxon>
        <taxon>Shewanella</taxon>
    </lineage>
</organism>
<dbReference type="GO" id="GO:0044010">
    <property type="term" value="P:single-species biofilm formation"/>
    <property type="evidence" value="ECO:0007669"/>
    <property type="project" value="TreeGrafter"/>
</dbReference>
<sequence length="135" mass="15362">MGRHYRVKWRKMVQLPFFSRVFPMSTASLPKSDTKLISLLDELEQALKAALLWRDEMPTAQALASQAPFGCDLLAFEEWLQFIFLPRFRVLLETRQPLPAAMSILPMALHVWGTHADKDALLIILANLDDAVNGK</sequence>
<proteinExistence type="predicted"/>
<dbReference type="Proteomes" id="UP000009175">
    <property type="component" value="Chromosome"/>
</dbReference>
<dbReference type="InterPro" id="IPR023376">
    <property type="entry name" value="YqcC-like_dom"/>
</dbReference>
<name>A1S4N1_SHEAM</name>
<gene>
    <name evidence="2" type="ordered locus">Sama_1130</name>
</gene>
<accession>A1S4N1</accession>
<dbReference type="EMBL" id="CP000507">
    <property type="protein sequence ID" value="ABL99337.1"/>
    <property type="molecule type" value="Genomic_DNA"/>
</dbReference>
<dbReference type="PANTHER" id="PTHR39586:SF1">
    <property type="entry name" value="CYTOPLASMIC PROTEIN"/>
    <property type="match status" value="1"/>
</dbReference>
<dbReference type="AlphaFoldDB" id="A1S4N1"/>
<dbReference type="eggNOG" id="COG3098">
    <property type="taxonomic scope" value="Bacteria"/>
</dbReference>
<dbReference type="HOGENOM" id="CLU_130358_0_0_6"/>
<dbReference type="InterPro" id="IPR007384">
    <property type="entry name" value="UCP006257"/>
</dbReference>
<feature type="domain" description="YqcC-like" evidence="1">
    <location>
        <begin position="36"/>
        <end position="130"/>
    </location>
</feature>
<keyword evidence="3" id="KW-1185">Reference proteome</keyword>
<dbReference type="Gene3D" id="1.20.1440.40">
    <property type="entry name" value="YqcC-like"/>
    <property type="match status" value="1"/>
</dbReference>
<reference evidence="2 3" key="1">
    <citation type="submission" date="2006-12" db="EMBL/GenBank/DDBJ databases">
        <title>Complete sequence of Shewanella amazonensis SB2B.</title>
        <authorList>
            <consortium name="US DOE Joint Genome Institute"/>
            <person name="Copeland A."/>
            <person name="Lucas S."/>
            <person name="Lapidus A."/>
            <person name="Barry K."/>
            <person name="Detter J.C."/>
            <person name="Glavina del Rio T."/>
            <person name="Hammon N."/>
            <person name="Israni S."/>
            <person name="Dalin E."/>
            <person name="Tice H."/>
            <person name="Pitluck S."/>
            <person name="Munk A.C."/>
            <person name="Brettin T."/>
            <person name="Bruce D."/>
            <person name="Han C."/>
            <person name="Tapia R."/>
            <person name="Gilna P."/>
            <person name="Schmutz J."/>
            <person name="Larimer F."/>
            <person name="Land M."/>
            <person name="Hauser L."/>
            <person name="Kyrpides N."/>
            <person name="Mikhailova N."/>
            <person name="Fredrickson J."/>
            <person name="Richardson P."/>
        </authorList>
    </citation>
    <scope>NUCLEOTIDE SEQUENCE [LARGE SCALE GENOMIC DNA]</scope>
    <source>
        <strain evidence="3">ATCC BAA-1098 / SB2B</strain>
    </source>
</reference>
<dbReference type="PANTHER" id="PTHR39586">
    <property type="entry name" value="CYTOPLASMIC PROTEIN-RELATED"/>
    <property type="match status" value="1"/>
</dbReference>
<evidence type="ECO:0000313" key="2">
    <source>
        <dbReference type="EMBL" id="ABL99337.1"/>
    </source>
</evidence>
<dbReference type="KEGG" id="saz:Sama_1130"/>
<evidence type="ECO:0000259" key="1">
    <source>
        <dbReference type="Pfam" id="PF04287"/>
    </source>
</evidence>
<dbReference type="InterPro" id="IPR036814">
    <property type="entry name" value="YqcC-like_sf"/>
</dbReference>